<dbReference type="WBParaSite" id="maker-uti_cns_0001724-snap-gene-0.5-mRNA-1">
    <property type="protein sequence ID" value="maker-uti_cns_0001724-snap-gene-0.5-mRNA-1"/>
    <property type="gene ID" value="maker-uti_cns_0001724-snap-gene-0.5"/>
</dbReference>
<reference evidence="3 4" key="1">
    <citation type="submission" date="2016-11" db="UniProtKB">
        <authorList>
            <consortium name="WormBaseParasite"/>
        </authorList>
    </citation>
    <scope>IDENTIFICATION</scope>
</reference>
<protein>
    <submittedName>
        <fullName evidence="3 4">Short coiled-coil protein</fullName>
    </submittedName>
</protein>
<accession>A0A1I8GFK7</accession>
<feature type="region of interest" description="Disordered" evidence="1">
    <location>
        <begin position="1"/>
        <end position="79"/>
    </location>
</feature>
<proteinExistence type="predicted"/>
<dbReference type="AlphaFoldDB" id="A0A1I8GFK7"/>
<dbReference type="Proteomes" id="UP000095280">
    <property type="component" value="Unplaced"/>
</dbReference>
<name>A0A1I8GFK7_9PLAT</name>
<feature type="compositionally biased region" description="Acidic residues" evidence="1">
    <location>
        <begin position="57"/>
        <end position="79"/>
    </location>
</feature>
<organism evidence="2 3">
    <name type="scientific">Macrostomum lignano</name>
    <dbReference type="NCBI Taxonomy" id="282301"/>
    <lineage>
        <taxon>Eukaryota</taxon>
        <taxon>Metazoa</taxon>
        <taxon>Spiralia</taxon>
        <taxon>Lophotrochozoa</taxon>
        <taxon>Platyhelminthes</taxon>
        <taxon>Rhabditophora</taxon>
        <taxon>Macrostomorpha</taxon>
        <taxon>Macrostomida</taxon>
        <taxon>Macrostomidae</taxon>
        <taxon>Macrostomum</taxon>
    </lineage>
</organism>
<keyword evidence="2" id="KW-1185">Reference proteome</keyword>
<dbReference type="WBParaSite" id="maker-uti_cns_0003969-snap-gene-0.5-mRNA-1">
    <property type="protein sequence ID" value="maker-uti_cns_0003969-snap-gene-0.5-mRNA-1"/>
    <property type="gene ID" value="maker-uti_cns_0003969-snap-gene-0.5"/>
</dbReference>
<dbReference type="WBParaSite" id="maker-uti_cns_0046854-snap-gene-0.12-mRNA-1">
    <property type="protein sequence ID" value="maker-uti_cns_0046854-snap-gene-0.12-mRNA-1"/>
    <property type="gene ID" value="maker-uti_cns_0046854-snap-gene-0.12"/>
</dbReference>
<sequence>MELLMGDSRRRSHASDSVSTTGRSRGDEMPSTTPVGSYINGVLGGKLHPGLVHDDHSDEQETNDSEPEPEVEVLDEDASADTAVVAEDAKTFVQATADKIVELRTENLQLQERLLAA</sequence>
<evidence type="ECO:0000313" key="3">
    <source>
        <dbReference type="WBParaSite" id="maker-uti_cns_0001724-snap-gene-0.5-mRNA-1"/>
    </source>
</evidence>
<evidence type="ECO:0000313" key="2">
    <source>
        <dbReference type="Proteomes" id="UP000095280"/>
    </source>
</evidence>
<evidence type="ECO:0000313" key="4">
    <source>
        <dbReference type="WBParaSite" id="maker-uti_cns_0003969-snap-gene-0.5-mRNA-1"/>
    </source>
</evidence>
<evidence type="ECO:0000256" key="1">
    <source>
        <dbReference type="SAM" id="MobiDB-lite"/>
    </source>
</evidence>